<sequence length="470" mass="50103">MKKGWIATLAVLLLLIQTPTAWGAAERFTVSVNGSEVDFKDAAPYLSGSALMVPVRAAAEKLGWKVSPSADMKELLLASGDAAVRTTIGSGTATVQEVKRSFTPASVLKQGRVYVPLAFFKEILGAATDFPAGGTVASITAASGMPQTAQQSPPSLPLPSGVVEEAAIVGKGSAYALPGTLTLPKSAPGLLPAVVLVHGSGPSDRDETVYGYKPFRDIAYSLAEQGIAVLRYDKRTYTYGSTFTPESAAKITVKEETVEDAIAAARLLKNDPRIDPSRVYIIGHSLGGMLAPRIDAEGGDFAGLVLLAGSPRSLLDIMFDQNYAVLATLDDNDPNKQAGKDFLAQERKKADQLAGMTDAQAMTSTVLGVPAYYFKEMDEHKTTDVAAALTKPLLVLQGQDDFQVYADKDYVMWQELFKSKTNAQFKLYPGLNHFFVDYEGAGAGTVAEYSKPGSVAQVVLDDIADFILKR</sequence>
<dbReference type="Gene3D" id="3.40.50.1820">
    <property type="entry name" value="alpha/beta hydrolase"/>
    <property type="match status" value="1"/>
</dbReference>
<dbReference type="PROSITE" id="PS00708">
    <property type="entry name" value="PRO_ENDOPEP_SER"/>
    <property type="match status" value="1"/>
</dbReference>
<evidence type="ECO:0000256" key="1">
    <source>
        <dbReference type="ARBA" id="ARBA00022801"/>
    </source>
</evidence>
<dbReference type="InterPro" id="IPR002471">
    <property type="entry name" value="Pept_S9_AS"/>
</dbReference>
<dbReference type="Proteomes" id="UP000637643">
    <property type="component" value="Unassembled WGS sequence"/>
</dbReference>
<keyword evidence="2" id="KW-0732">Signal</keyword>
<keyword evidence="1" id="KW-0378">Hydrolase</keyword>
<dbReference type="RefSeq" id="WP_189027699.1">
    <property type="nucleotide sequence ID" value="NZ_BMKR01000016.1"/>
</dbReference>
<reference evidence="5" key="1">
    <citation type="journal article" date="2014" name="Int. J. Syst. Evol. Microbiol.">
        <title>Complete genome sequence of Corynebacterium casei LMG S-19264T (=DSM 44701T), isolated from a smear-ripened cheese.</title>
        <authorList>
            <consortium name="US DOE Joint Genome Institute (JGI-PGF)"/>
            <person name="Walter F."/>
            <person name="Albersmeier A."/>
            <person name="Kalinowski J."/>
            <person name="Ruckert C."/>
        </authorList>
    </citation>
    <scope>NUCLEOTIDE SEQUENCE</scope>
    <source>
        <strain evidence="5">CGMCC 1.16134</strain>
    </source>
</reference>
<reference evidence="5" key="2">
    <citation type="submission" date="2020-09" db="EMBL/GenBank/DDBJ databases">
        <authorList>
            <person name="Sun Q."/>
            <person name="Zhou Y."/>
        </authorList>
    </citation>
    <scope>NUCLEOTIDE SEQUENCE</scope>
    <source>
        <strain evidence="5">CGMCC 1.16134</strain>
    </source>
</reference>
<dbReference type="EMBL" id="BMKR01000016">
    <property type="protein sequence ID" value="GGF89501.1"/>
    <property type="molecule type" value="Genomic_DNA"/>
</dbReference>
<dbReference type="AlphaFoldDB" id="A0A917FKN3"/>
<gene>
    <name evidence="5" type="ORF">GCM10010912_38310</name>
</gene>
<dbReference type="PANTHER" id="PTHR43265">
    <property type="entry name" value="ESTERASE ESTD"/>
    <property type="match status" value="1"/>
</dbReference>
<feature type="domain" description="Copper amine oxidase-like N-terminal" evidence="3">
    <location>
        <begin position="32"/>
        <end position="128"/>
    </location>
</feature>
<protein>
    <recommendedName>
        <fullName evidence="7">Alpha/beta fold hydrolase</fullName>
    </recommendedName>
</protein>
<dbReference type="InterPro" id="IPR036582">
    <property type="entry name" value="Mao_N_sf"/>
</dbReference>
<evidence type="ECO:0000259" key="3">
    <source>
        <dbReference type="Pfam" id="PF07833"/>
    </source>
</evidence>
<dbReference type="GO" id="GO:0052689">
    <property type="term" value="F:carboxylic ester hydrolase activity"/>
    <property type="evidence" value="ECO:0007669"/>
    <property type="project" value="TreeGrafter"/>
</dbReference>
<evidence type="ECO:0000259" key="4">
    <source>
        <dbReference type="Pfam" id="PF12697"/>
    </source>
</evidence>
<evidence type="ECO:0008006" key="7">
    <source>
        <dbReference type="Google" id="ProtNLM"/>
    </source>
</evidence>
<evidence type="ECO:0000313" key="6">
    <source>
        <dbReference type="Proteomes" id="UP000637643"/>
    </source>
</evidence>
<dbReference type="InterPro" id="IPR000073">
    <property type="entry name" value="AB_hydrolase_1"/>
</dbReference>
<feature type="signal peptide" evidence="2">
    <location>
        <begin position="1"/>
        <end position="23"/>
    </location>
</feature>
<comment type="caution">
    <text evidence="5">The sequence shown here is derived from an EMBL/GenBank/DDBJ whole genome shotgun (WGS) entry which is preliminary data.</text>
</comment>
<accession>A0A917FKN3</accession>
<dbReference type="PANTHER" id="PTHR43265:SF1">
    <property type="entry name" value="ESTERASE ESTD"/>
    <property type="match status" value="1"/>
</dbReference>
<evidence type="ECO:0000313" key="5">
    <source>
        <dbReference type="EMBL" id="GGF89501.1"/>
    </source>
</evidence>
<keyword evidence="6" id="KW-1185">Reference proteome</keyword>
<dbReference type="Pfam" id="PF07833">
    <property type="entry name" value="Cu_amine_oxidN1"/>
    <property type="match status" value="1"/>
</dbReference>
<feature type="chain" id="PRO_5038678662" description="Alpha/beta fold hydrolase" evidence="2">
    <location>
        <begin position="24"/>
        <end position="470"/>
    </location>
</feature>
<dbReference type="InterPro" id="IPR012854">
    <property type="entry name" value="Cu_amine_oxidase-like_N"/>
</dbReference>
<dbReference type="InterPro" id="IPR053145">
    <property type="entry name" value="AB_hydrolase_Est10"/>
</dbReference>
<dbReference type="InterPro" id="IPR029058">
    <property type="entry name" value="AB_hydrolase_fold"/>
</dbReference>
<dbReference type="Pfam" id="PF12697">
    <property type="entry name" value="Abhydrolase_6"/>
    <property type="match status" value="1"/>
</dbReference>
<dbReference type="GO" id="GO:0004252">
    <property type="term" value="F:serine-type endopeptidase activity"/>
    <property type="evidence" value="ECO:0007669"/>
    <property type="project" value="InterPro"/>
</dbReference>
<dbReference type="SUPFAM" id="SSF55383">
    <property type="entry name" value="Copper amine oxidase, domain N"/>
    <property type="match status" value="1"/>
</dbReference>
<evidence type="ECO:0000256" key="2">
    <source>
        <dbReference type="SAM" id="SignalP"/>
    </source>
</evidence>
<dbReference type="GO" id="GO:0006508">
    <property type="term" value="P:proteolysis"/>
    <property type="evidence" value="ECO:0007669"/>
    <property type="project" value="InterPro"/>
</dbReference>
<feature type="domain" description="AB hydrolase-1" evidence="4">
    <location>
        <begin position="194"/>
        <end position="436"/>
    </location>
</feature>
<dbReference type="Gene3D" id="3.30.457.10">
    <property type="entry name" value="Copper amine oxidase-like, N-terminal domain"/>
    <property type="match status" value="1"/>
</dbReference>
<proteinExistence type="predicted"/>
<dbReference type="SUPFAM" id="SSF53474">
    <property type="entry name" value="alpha/beta-Hydrolases"/>
    <property type="match status" value="1"/>
</dbReference>
<organism evidence="5 6">
    <name type="scientific">Paenibacillus albidus</name>
    <dbReference type="NCBI Taxonomy" id="2041023"/>
    <lineage>
        <taxon>Bacteria</taxon>
        <taxon>Bacillati</taxon>
        <taxon>Bacillota</taxon>
        <taxon>Bacilli</taxon>
        <taxon>Bacillales</taxon>
        <taxon>Paenibacillaceae</taxon>
        <taxon>Paenibacillus</taxon>
    </lineage>
</organism>
<name>A0A917FKN3_9BACL</name>